<dbReference type="InterPro" id="IPR027267">
    <property type="entry name" value="AH/BAR_dom_sf"/>
</dbReference>
<name>A0A7G2CNN6_9TRYP</name>
<dbReference type="EMBL" id="LR877162">
    <property type="protein sequence ID" value="CAD2220717.1"/>
    <property type="molecule type" value="Genomic_DNA"/>
</dbReference>
<feature type="region of interest" description="Disordered" evidence="2">
    <location>
        <begin position="85"/>
        <end position="116"/>
    </location>
</feature>
<evidence type="ECO:0008006" key="5">
    <source>
        <dbReference type="Google" id="ProtNLM"/>
    </source>
</evidence>
<evidence type="ECO:0000256" key="1">
    <source>
        <dbReference type="SAM" id="Coils"/>
    </source>
</evidence>
<dbReference type="OrthoDB" id="261955at2759"/>
<proteinExistence type="predicted"/>
<organism evidence="3 4">
    <name type="scientific">Angomonas deanei</name>
    <dbReference type="NCBI Taxonomy" id="59799"/>
    <lineage>
        <taxon>Eukaryota</taxon>
        <taxon>Discoba</taxon>
        <taxon>Euglenozoa</taxon>
        <taxon>Kinetoplastea</taxon>
        <taxon>Metakinetoplastina</taxon>
        <taxon>Trypanosomatida</taxon>
        <taxon>Trypanosomatidae</taxon>
        <taxon>Strigomonadinae</taxon>
        <taxon>Angomonas</taxon>
    </lineage>
</organism>
<gene>
    <name evidence="3" type="ORF">ADEAN_000823900</name>
</gene>
<reference evidence="3 4" key="1">
    <citation type="submission" date="2020-08" db="EMBL/GenBank/DDBJ databases">
        <authorList>
            <person name="Newling K."/>
            <person name="Davey J."/>
            <person name="Forrester S."/>
        </authorList>
    </citation>
    <scope>NUCLEOTIDE SEQUENCE [LARGE SCALE GENOMIC DNA]</scope>
    <source>
        <strain evidence="4">Crithidia deanei Carvalho (ATCC PRA-265)</strain>
    </source>
</reference>
<accession>A0A7G2CNN6</accession>
<feature type="compositionally biased region" description="Low complexity" evidence="2">
    <location>
        <begin position="86"/>
        <end position="97"/>
    </location>
</feature>
<dbReference type="PANTHER" id="PTHR38148">
    <property type="entry name" value="BAR DOMAIN-CONTAINING PROTEIN"/>
    <property type="match status" value="1"/>
</dbReference>
<evidence type="ECO:0000313" key="3">
    <source>
        <dbReference type="EMBL" id="CAD2220717.1"/>
    </source>
</evidence>
<keyword evidence="1" id="KW-0175">Coiled coil</keyword>
<dbReference type="Gene3D" id="1.20.1270.60">
    <property type="entry name" value="Arfaptin homology (AH) domain/BAR domain"/>
    <property type="match status" value="1"/>
</dbReference>
<dbReference type="Proteomes" id="UP000515908">
    <property type="component" value="Chromosome 18"/>
</dbReference>
<sequence length="295" mass="33079">MGNLCSGGPSFMGGTKDGNSAPKVNQEFDFRYKNLKSLKQAYQQLISKIKLSSEAMRDAPVKLSGVGEGYSSVCACLNHGGSGVSEGMMQNQENDNNGEGERSVSPTAPEPAHKPFAEDGEEAANFQYKDRFENNNIPTLDRELAQEDYHSSQALAAAFLKVRDEDYVKFSQNVNDKVIAKVQELQKELEVVTKQGQAVTASFNKWKEYRKTKENIEKDYQKKGKSLSEHKDYADVVKRAAEADAKFKETLFDFDKKYEALLVNSQRCIRTSRDDYLDECEVYLKSIGDLVTVVD</sequence>
<feature type="coiled-coil region" evidence="1">
    <location>
        <begin position="168"/>
        <end position="195"/>
    </location>
</feature>
<feature type="region of interest" description="Disordered" evidence="2">
    <location>
        <begin position="1"/>
        <end position="21"/>
    </location>
</feature>
<dbReference type="AlphaFoldDB" id="A0A7G2CNN6"/>
<keyword evidence="4" id="KW-1185">Reference proteome</keyword>
<protein>
    <recommendedName>
        <fullName evidence="5">BAR domain-containing protein</fullName>
    </recommendedName>
</protein>
<evidence type="ECO:0000256" key="2">
    <source>
        <dbReference type="SAM" id="MobiDB-lite"/>
    </source>
</evidence>
<dbReference type="VEuPathDB" id="TriTrypDB:ADEAN_000823900"/>
<evidence type="ECO:0000313" key="4">
    <source>
        <dbReference type="Proteomes" id="UP000515908"/>
    </source>
</evidence>
<dbReference type="PANTHER" id="PTHR38148:SF3">
    <property type="entry name" value="BAR DOMAIN-CONTAINING PROTEIN"/>
    <property type="match status" value="1"/>
</dbReference>